<evidence type="ECO:0000256" key="2">
    <source>
        <dbReference type="ARBA" id="ARBA00022679"/>
    </source>
</evidence>
<dbReference type="Pfam" id="PF01553">
    <property type="entry name" value="Acyltransferase"/>
    <property type="match status" value="1"/>
</dbReference>
<comment type="caution">
    <text evidence="5">The sequence shown here is derived from an EMBL/GenBank/DDBJ whole genome shotgun (WGS) entry which is preliminary data.</text>
</comment>
<dbReference type="AlphaFoldDB" id="A0A3R8R8L9"/>
<dbReference type="SMART" id="SM00563">
    <property type="entry name" value="PlsC"/>
    <property type="match status" value="1"/>
</dbReference>
<dbReference type="InterPro" id="IPR002123">
    <property type="entry name" value="Plipid/glycerol_acylTrfase"/>
</dbReference>
<dbReference type="OrthoDB" id="9796839at2"/>
<dbReference type="GO" id="GO:0006654">
    <property type="term" value="P:phosphatidic acid biosynthetic process"/>
    <property type="evidence" value="ECO:0007669"/>
    <property type="project" value="TreeGrafter"/>
</dbReference>
<dbReference type="CDD" id="cd07988">
    <property type="entry name" value="LPLAT_ABO13168-like"/>
    <property type="match status" value="1"/>
</dbReference>
<keyword evidence="2 5" id="KW-0808">Transferase</keyword>
<dbReference type="SUPFAM" id="SSF69593">
    <property type="entry name" value="Glycerol-3-phosphate (1)-acyltransferase"/>
    <property type="match status" value="1"/>
</dbReference>
<evidence type="ECO:0000256" key="3">
    <source>
        <dbReference type="ARBA" id="ARBA00023315"/>
    </source>
</evidence>
<dbReference type="EMBL" id="RWJI01000001">
    <property type="protein sequence ID" value="RRQ52467.1"/>
    <property type="molecule type" value="Genomic_DNA"/>
</dbReference>
<keyword evidence="3 5" id="KW-0012">Acyltransferase</keyword>
<gene>
    <name evidence="5" type="ORF">D7D48_06390</name>
</gene>
<dbReference type="PANTHER" id="PTHR10434:SF9">
    <property type="entry name" value="PHOSPHOLIPID_GLYCEROL ACYLTRANSFERASE DOMAIN-CONTAINING PROTEIN"/>
    <property type="match status" value="1"/>
</dbReference>
<evidence type="ECO:0000313" key="6">
    <source>
        <dbReference type="Proteomes" id="UP000268553"/>
    </source>
</evidence>
<dbReference type="RefSeq" id="WP_125230484.1">
    <property type="nucleotide sequence ID" value="NZ_RWJI01000001.1"/>
</dbReference>
<accession>A0A3R8R8L9</accession>
<dbReference type="PANTHER" id="PTHR10434">
    <property type="entry name" value="1-ACYL-SN-GLYCEROL-3-PHOSPHATE ACYLTRANSFERASE"/>
    <property type="match status" value="1"/>
</dbReference>
<dbReference type="GO" id="GO:0003841">
    <property type="term" value="F:1-acylglycerol-3-phosphate O-acyltransferase activity"/>
    <property type="evidence" value="ECO:0007669"/>
    <property type="project" value="TreeGrafter"/>
</dbReference>
<comment type="pathway">
    <text evidence="1">Lipid metabolism.</text>
</comment>
<proteinExistence type="predicted"/>
<name>A0A3R8R8L9_9SPHN</name>
<evidence type="ECO:0000256" key="1">
    <source>
        <dbReference type="ARBA" id="ARBA00005189"/>
    </source>
</evidence>
<reference evidence="5 6" key="1">
    <citation type="submission" date="2018-12" db="EMBL/GenBank/DDBJ databases">
        <authorList>
            <person name="Kim S.-J."/>
            <person name="Jung G.-Y."/>
        </authorList>
    </citation>
    <scope>NUCLEOTIDE SEQUENCE [LARGE SCALE GENOMIC DNA]</scope>
    <source>
        <strain evidence="5 6">03SU3-P</strain>
    </source>
</reference>
<feature type="domain" description="Phospholipid/glycerol acyltransferase" evidence="4">
    <location>
        <begin position="41"/>
        <end position="153"/>
    </location>
</feature>
<evidence type="ECO:0000259" key="4">
    <source>
        <dbReference type="SMART" id="SM00563"/>
    </source>
</evidence>
<protein>
    <submittedName>
        <fullName evidence="5">Acyltransferase</fullName>
    </submittedName>
</protein>
<dbReference type="Proteomes" id="UP000268553">
    <property type="component" value="Unassembled WGS sequence"/>
</dbReference>
<keyword evidence="6" id="KW-1185">Reference proteome</keyword>
<organism evidence="5 6">
    <name type="scientific">Sphingorhabdus wooponensis</name>
    <dbReference type="NCBI Taxonomy" id="940136"/>
    <lineage>
        <taxon>Bacteria</taxon>
        <taxon>Pseudomonadati</taxon>
        <taxon>Pseudomonadota</taxon>
        <taxon>Alphaproteobacteria</taxon>
        <taxon>Sphingomonadales</taxon>
        <taxon>Sphingomonadaceae</taxon>
        <taxon>Sphingorhabdus</taxon>
    </lineage>
</organism>
<evidence type="ECO:0000313" key="5">
    <source>
        <dbReference type="EMBL" id="RRQ52467.1"/>
    </source>
</evidence>
<sequence length="201" mass="22675">MSLNERQPSWLSRLFRRALVGIYKGAGWHAHGVVPEQRKFVLIAAPHTSNWDFVYFLGLTNDLGIKPHFMAKTSLFRWPFTNFMLDMGGVAVDRSSNRNYVQQMIDEFRRRDEFMLTIAPEGTRGTVKAWKTGFYHIAMGAGVPLVVGMMDYGSKTGGLGPAIWPTGDYKADMAKVAEIYAKVKPKYPTKGMTEIFARDDA</sequence>